<organism evidence="1 2">
    <name type="scientific">Dictyocaulus viviparus</name>
    <name type="common">Bovine lungworm</name>
    <dbReference type="NCBI Taxonomy" id="29172"/>
    <lineage>
        <taxon>Eukaryota</taxon>
        <taxon>Metazoa</taxon>
        <taxon>Ecdysozoa</taxon>
        <taxon>Nematoda</taxon>
        <taxon>Chromadorea</taxon>
        <taxon>Rhabditida</taxon>
        <taxon>Rhabditina</taxon>
        <taxon>Rhabditomorpha</taxon>
        <taxon>Strongyloidea</taxon>
        <taxon>Metastrongylidae</taxon>
        <taxon>Dictyocaulus</taxon>
    </lineage>
</organism>
<sequence>MMGSKFANVVVEIIERHRVAAPTAPRDFIFYFSGISEGQFGMIPDCYMCPISNRLSLLTPLYAASVTALGASNNIIVSRLHRWALTDVSETLPTFCKLPAQSQHFNVSFLTDCWLRLVHSRPNESHSLTTVTQFPLNGISHHRMVALHFECAGVVSKPISRHYRF</sequence>
<proteinExistence type="predicted"/>
<dbReference type="EMBL" id="KN717242">
    <property type="protein sequence ID" value="KJH40409.1"/>
    <property type="molecule type" value="Genomic_DNA"/>
</dbReference>
<reference evidence="1 2" key="1">
    <citation type="submission" date="2013-11" db="EMBL/GenBank/DDBJ databases">
        <title>Draft genome of the bovine lungworm Dictyocaulus viviparus.</title>
        <authorList>
            <person name="Mitreva M."/>
        </authorList>
    </citation>
    <scope>NUCLEOTIDE SEQUENCE [LARGE SCALE GENOMIC DNA]</scope>
    <source>
        <strain evidence="1 2">HannoverDv2000</strain>
    </source>
</reference>
<reference evidence="2" key="2">
    <citation type="journal article" date="2016" name="Sci. Rep.">
        <title>Dictyocaulus viviparus genome, variome and transcriptome elucidate lungworm biology and support future intervention.</title>
        <authorList>
            <person name="McNulty S.N."/>
            <person name="Strube C."/>
            <person name="Rosa B.A."/>
            <person name="Martin J.C."/>
            <person name="Tyagi R."/>
            <person name="Choi Y.J."/>
            <person name="Wang Q."/>
            <person name="Hallsworth Pepin K."/>
            <person name="Zhang X."/>
            <person name="Ozersky P."/>
            <person name="Wilson R.K."/>
            <person name="Sternberg P.W."/>
            <person name="Gasser R.B."/>
            <person name="Mitreva M."/>
        </authorList>
    </citation>
    <scope>NUCLEOTIDE SEQUENCE [LARGE SCALE GENOMIC DNA]</scope>
    <source>
        <strain evidence="2">HannoverDv2000</strain>
    </source>
</reference>
<dbReference type="OrthoDB" id="9981668at2759"/>
<accession>A0A0D8X9V2</accession>
<evidence type="ECO:0000313" key="1">
    <source>
        <dbReference type="EMBL" id="KJH40409.1"/>
    </source>
</evidence>
<protein>
    <recommendedName>
        <fullName evidence="3">Piwi domain-containing protein</fullName>
    </recommendedName>
</protein>
<evidence type="ECO:0000313" key="2">
    <source>
        <dbReference type="Proteomes" id="UP000053766"/>
    </source>
</evidence>
<keyword evidence="2" id="KW-1185">Reference proteome</keyword>
<gene>
    <name evidence="1" type="ORF">DICVIV_13635</name>
</gene>
<name>A0A0D8X9V2_DICVI</name>
<dbReference type="AlphaFoldDB" id="A0A0D8X9V2"/>
<evidence type="ECO:0008006" key="3">
    <source>
        <dbReference type="Google" id="ProtNLM"/>
    </source>
</evidence>
<dbReference type="Proteomes" id="UP000053766">
    <property type="component" value="Unassembled WGS sequence"/>
</dbReference>